<proteinExistence type="predicted"/>
<dbReference type="InterPro" id="IPR020615">
    <property type="entry name" value="Thiolase_acyl_enz_int_AS"/>
</dbReference>
<gene>
    <name evidence="3" type="ORF">WUBG_11846</name>
</gene>
<evidence type="ECO:0000256" key="1">
    <source>
        <dbReference type="ARBA" id="ARBA00022679"/>
    </source>
</evidence>
<evidence type="ECO:0000313" key="4">
    <source>
        <dbReference type="Proteomes" id="UP000004810"/>
    </source>
</evidence>
<comment type="caution">
    <text evidence="3">The sequence shown here is derived from an EMBL/GenBank/DDBJ whole genome shotgun (WGS) entry which is preliminary data.</text>
</comment>
<dbReference type="SUPFAM" id="SSF53901">
    <property type="entry name" value="Thiolase-like"/>
    <property type="match status" value="1"/>
</dbReference>
<feature type="non-terminal residue" evidence="3">
    <location>
        <position position="1"/>
    </location>
</feature>
<sequence>GILCVGTVIQEYKTSNVAREAALMPDFLKVTLACISSNVAITNVMNMLSTGYCNAGIAGGVELLTYQMILMCLLHTRAYYSNLDALQMIMTMLDQRPKSLPMHDISPADVEMT</sequence>
<reference evidence="4" key="1">
    <citation type="submission" date="2012-08" db="EMBL/GenBank/DDBJ databases">
        <title>The Genome Sequence of Wuchereria bancrofti.</title>
        <authorList>
            <person name="Nutman T.B."/>
            <person name="Fink D.L."/>
            <person name="Russ C."/>
            <person name="Young S."/>
            <person name="Zeng Q."/>
            <person name="Koehrsen M."/>
            <person name="Alvarado L."/>
            <person name="Berlin A."/>
            <person name="Chapman S.B."/>
            <person name="Chen Z."/>
            <person name="Freedman E."/>
            <person name="Gellesch M."/>
            <person name="Goldberg J."/>
            <person name="Griggs A."/>
            <person name="Gujja S."/>
            <person name="Heilman E.R."/>
            <person name="Heiman D."/>
            <person name="Hepburn T."/>
            <person name="Howarth C."/>
            <person name="Jen D."/>
            <person name="Larson L."/>
            <person name="Lewis B."/>
            <person name="Mehta T."/>
            <person name="Park D."/>
            <person name="Pearson M."/>
            <person name="Roberts A."/>
            <person name="Saif S."/>
            <person name="Shea T."/>
            <person name="Shenoy N."/>
            <person name="Sisk P."/>
            <person name="Stolte C."/>
            <person name="Sykes S."/>
            <person name="Walk T."/>
            <person name="White J."/>
            <person name="Yandava C."/>
            <person name="Haas B."/>
            <person name="Henn M.R."/>
            <person name="Nusbaum C."/>
            <person name="Birren B."/>
        </authorList>
    </citation>
    <scope>NUCLEOTIDE SEQUENCE [LARGE SCALE GENOMIC DNA]</scope>
    <source>
        <strain evidence="4">NA</strain>
    </source>
</reference>
<dbReference type="InterPro" id="IPR016039">
    <property type="entry name" value="Thiolase-like"/>
</dbReference>
<dbReference type="EMBL" id="ADBV01008021">
    <property type="protein sequence ID" value="EJW77246.1"/>
    <property type="molecule type" value="Genomic_DNA"/>
</dbReference>
<dbReference type="AlphaFoldDB" id="J9E4P4"/>
<evidence type="ECO:0000313" key="3">
    <source>
        <dbReference type="EMBL" id="EJW77246.1"/>
    </source>
</evidence>
<dbReference type="Pfam" id="PF00108">
    <property type="entry name" value="Thiolase_N"/>
    <property type="match status" value="1"/>
</dbReference>
<dbReference type="Gene3D" id="3.40.47.10">
    <property type="match status" value="1"/>
</dbReference>
<dbReference type="PROSITE" id="PS00098">
    <property type="entry name" value="THIOLASE_1"/>
    <property type="match status" value="1"/>
</dbReference>
<keyword evidence="1" id="KW-0808">Transferase</keyword>
<evidence type="ECO:0000259" key="2">
    <source>
        <dbReference type="Pfam" id="PF00108"/>
    </source>
</evidence>
<dbReference type="InterPro" id="IPR020616">
    <property type="entry name" value="Thiolase_N"/>
</dbReference>
<protein>
    <recommendedName>
        <fullName evidence="2">Thiolase N-terminal domain-containing protein</fullName>
    </recommendedName>
</protein>
<accession>J9E4P4</accession>
<dbReference type="Proteomes" id="UP000004810">
    <property type="component" value="Unassembled WGS sequence"/>
</dbReference>
<name>J9E4P4_WUCBA</name>
<organism evidence="3 4">
    <name type="scientific">Wuchereria bancrofti</name>
    <dbReference type="NCBI Taxonomy" id="6293"/>
    <lineage>
        <taxon>Eukaryota</taxon>
        <taxon>Metazoa</taxon>
        <taxon>Ecdysozoa</taxon>
        <taxon>Nematoda</taxon>
        <taxon>Chromadorea</taxon>
        <taxon>Rhabditida</taxon>
        <taxon>Spirurina</taxon>
        <taxon>Spiruromorpha</taxon>
        <taxon>Filarioidea</taxon>
        <taxon>Onchocercidae</taxon>
        <taxon>Wuchereria</taxon>
    </lineage>
</organism>
<feature type="domain" description="Thiolase N-terminal" evidence="2">
    <location>
        <begin position="4"/>
        <end position="83"/>
    </location>
</feature>
<dbReference type="GO" id="GO:0016747">
    <property type="term" value="F:acyltransferase activity, transferring groups other than amino-acyl groups"/>
    <property type="evidence" value="ECO:0007669"/>
    <property type="project" value="InterPro"/>
</dbReference>